<dbReference type="GeneID" id="17283540"/>
<dbReference type="EnsemblProtists" id="EOD38270">
    <property type="protein sequence ID" value="EOD38270"/>
    <property type="gene ID" value="EMIHUDRAFT_251874"/>
</dbReference>
<feature type="region of interest" description="Disordered" evidence="5">
    <location>
        <begin position="81"/>
        <end position="106"/>
    </location>
</feature>
<keyword evidence="2 4" id="KW-0863">Zinc-finger</keyword>
<evidence type="ECO:0000256" key="2">
    <source>
        <dbReference type="ARBA" id="ARBA00022771"/>
    </source>
</evidence>
<sequence>MGKLRDWLHGDGDRPRWSMLQYAVAACAEDLQDELQDESNDWASDKFTGYESEDEFDSCSEWDDGEAVDRAKEWLGWSPIDREADGYGHEDQREDNVPLDDSTWGECSEGRLADDRRLQDMVDATPAVGYDLGRVEGYATGWRARASGQAPKLPEPAPAVTTCEAYEAYPVSYPGHRKGLQEELWDEWKTNQDSAAQGAGPSGAQEVGRSERQAKRQCRFFKQGKCRNGDACQFQHS</sequence>
<dbReference type="EnsemblProtists" id="EOD24623">
    <property type="protein sequence ID" value="EOD24623"/>
    <property type="gene ID" value="EMIHUDRAFT_206657"/>
</dbReference>
<accession>A0A0D3JM88</accession>
<dbReference type="GeneID" id="17270170"/>
<name>A0A0D3JM88_EMIH1</name>
<evidence type="ECO:0000313" key="8">
    <source>
        <dbReference type="Proteomes" id="UP000013827"/>
    </source>
</evidence>
<proteinExistence type="predicted"/>
<dbReference type="RefSeq" id="XP_005777052.1">
    <property type="nucleotide sequence ID" value="XM_005776995.1"/>
</dbReference>
<reference evidence="8" key="1">
    <citation type="journal article" date="2013" name="Nature">
        <title>Pan genome of the phytoplankton Emiliania underpins its global distribution.</title>
        <authorList>
            <person name="Read B.A."/>
            <person name="Kegel J."/>
            <person name="Klute M.J."/>
            <person name="Kuo A."/>
            <person name="Lefebvre S.C."/>
            <person name="Maumus F."/>
            <person name="Mayer C."/>
            <person name="Miller J."/>
            <person name="Monier A."/>
            <person name="Salamov A."/>
            <person name="Young J."/>
            <person name="Aguilar M."/>
            <person name="Claverie J.M."/>
            <person name="Frickenhaus S."/>
            <person name="Gonzalez K."/>
            <person name="Herman E.K."/>
            <person name="Lin Y.C."/>
            <person name="Napier J."/>
            <person name="Ogata H."/>
            <person name="Sarno A.F."/>
            <person name="Shmutz J."/>
            <person name="Schroeder D."/>
            <person name="de Vargas C."/>
            <person name="Verret F."/>
            <person name="von Dassow P."/>
            <person name="Valentin K."/>
            <person name="Van de Peer Y."/>
            <person name="Wheeler G."/>
            <person name="Dacks J.B."/>
            <person name="Delwiche C.F."/>
            <person name="Dyhrman S.T."/>
            <person name="Glockner G."/>
            <person name="John U."/>
            <person name="Richards T."/>
            <person name="Worden A.Z."/>
            <person name="Zhang X."/>
            <person name="Grigoriev I.V."/>
            <person name="Allen A.E."/>
            <person name="Bidle K."/>
            <person name="Borodovsky M."/>
            <person name="Bowler C."/>
            <person name="Brownlee C."/>
            <person name="Cock J.M."/>
            <person name="Elias M."/>
            <person name="Gladyshev V.N."/>
            <person name="Groth M."/>
            <person name="Guda C."/>
            <person name="Hadaegh A."/>
            <person name="Iglesias-Rodriguez M.D."/>
            <person name="Jenkins J."/>
            <person name="Jones B.M."/>
            <person name="Lawson T."/>
            <person name="Leese F."/>
            <person name="Lindquist E."/>
            <person name="Lobanov A."/>
            <person name="Lomsadze A."/>
            <person name="Malik S.B."/>
            <person name="Marsh M.E."/>
            <person name="Mackinder L."/>
            <person name="Mock T."/>
            <person name="Mueller-Roeber B."/>
            <person name="Pagarete A."/>
            <person name="Parker M."/>
            <person name="Probert I."/>
            <person name="Quesneville H."/>
            <person name="Raines C."/>
            <person name="Rensing S.A."/>
            <person name="Riano-Pachon D.M."/>
            <person name="Richier S."/>
            <person name="Rokitta S."/>
            <person name="Shiraiwa Y."/>
            <person name="Soanes D.M."/>
            <person name="van der Giezen M."/>
            <person name="Wahlund T.M."/>
            <person name="Williams B."/>
            <person name="Wilson W."/>
            <person name="Wolfe G."/>
            <person name="Wurch L.L."/>
        </authorList>
    </citation>
    <scope>NUCLEOTIDE SEQUENCE</scope>
</reference>
<evidence type="ECO:0000256" key="3">
    <source>
        <dbReference type="ARBA" id="ARBA00022833"/>
    </source>
</evidence>
<evidence type="ECO:0000256" key="1">
    <source>
        <dbReference type="ARBA" id="ARBA00022723"/>
    </source>
</evidence>
<dbReference type="InterPro" id="IPR036855">
    <property type="entry name" value="Znf_CCCH_sf"/>
</dbReference>
<dbReference type="KEGG" id="ehx:EMIHUDRAFT_206657"/>
<dbReference type="KEGG" id="ehx:EMIHUDRAFT_251874"/>
<dbReference type="InterPro" id="IPR000571">
    <property type="entry name" value="Znf_CCCH"/>
</dbReference>
<feature type="compositionally biased region" description="Low complexity" evidence="5">
    <location>
        <begin position="194"/>
        <end position="205"/>
    </location>
</feature>
<evidence type="ECO:0000256" key="5">
    <source>
        <dbReference type="SAM" id="MobiDB-lite"/>
    </source>
</evidence>
<evidence type="ECO:0000259" key="6">
    <source>
        <dbReference type="PROSITE" id="PS50103"/>
    </source>
</evidence>
<dbReference type="Proteomes" id="UP000013827">
    <property type="component" value="Unassembled WGS sequence"/>
</dbReference>
<dbReference type="AlphaFoldDB" id="A0A0D3JM88"/>
<dbReference type="PaxDb" id="2903-EOD24623"/>
<dbReference type="PROSITE" id="PS50103">
    <property type="entry name" value="ZF_C3H1"/>
    <property type="match status" value="1"/>
</dbReference>
<feature type="region of interest" description="Disordered" evidence="5">
    <location>
        <begin position="189"/>
        <end position="214"/>
    </location>
</feature>
<reference evidence="7" key="2">
    <citation type="submission" date="2024-10" db="UniProtKB">
        <authorList>
            <consortium name="EnsemblProtists"/>
        </authorList>
    </citation>
    <scope>IDENTIFICATION</scope>
</reference>
<keyword evidence="3 4" id="KW-0862">Zinc</keyword>
<keyword evidence="1 4" id="KW-0479">Metal-binding</keyword>
<feature type="zinc finger region" description="C3H1-type" evidence="4">
    <location>
        <begin position="212"/>
        <end position="237"/>
    </location>
</feature>
<dbReference type="HOGENOM" id="CLU_1398697_0_0_1"/>
<organism evidence="7 8">
    <name type="scientific">Emiliania huxleyi (strain CCMP1516)</name>
    <dbReference type="NCBI Taxonomy" id="280463"/>
    <lineage>
        <taxon>Eukaryota</taxon>
        <taxon>Haptista</taxon>
        <taxon>Haptophyta</taxon>
        <taxon>Prymnesiophyceae</taxon>
        <taxon>Isochrysidales</taxon>
        <taxon>Noelaerhabdaceae</taxon>
        <taxon>Emiliania</taxon>
    </lineage>
</organism>
<dbReference type="SUPFAM" id="SSF90229">
    <property type="entry name" value="CCCH zinc finger"/>
    <property type="match status" value="1"/>
</dbReference>
<keyword evidence="8" id="KW-1185">Reference proteome</keyword>
<protein>
    <recommendedName>
        <fullName evidence="6">C3H1-type domain-containing protein</fullName>
    </recommendedName>
</protein>
<feature type="compositionally biased region" description="Basic and acidic residues" evidence="5">
    <location>
        <begin position="81"/>
        <end position="96"/>
    </location>
</feature>
<dbReference type="PROSITE" id="PS51257">
    <property type="entry name" value="PROKAR_LIPOPROTEIN"/>
    <property type="match status" value="1"/>
</dbReference>
<dbReference type="Gene3D" id="4.10.1000.10">
    <property type="entry name" value="Zinc finger, CCCH-type"/>
    <property type="match status" value="1"/>
</dbReference>
<dbReference type="RefSeq" id="XP_005790699.1">
    <property type="nucleotide sequence ID" value="XM_005790642.1"/>
</dbReference>
<dbReference type="GO" id="GO:0008270">
    <property type="term" value="F:zinc ion binding"/>
    <property type="evidence" value="ECO:0007669"/>
    <property type="project" value="UniProtKB-KW"/>
</dbReference>
<evidence type="ECO:0000313" key="7">
    <source>
        <dbReference type="EnsemblProtists" id="EOD24623"/>
    </source>
</evidence>
<evidence type="ECO:0000256" key="4">
    <source>
        <dbReference type="PROSITE-ProRule" id="PRU00723"/>
    </source>
</evidence>
<dbReference type="Pfam" id="PF00642">
    <property type="entry name" value="zf-CCCH"/>
    <property type="match status" value="1"/>
</dbReference>
<feature type="domain" description="C3H1-type" evidence="6">
    <location>
        <begin position="212"/>
        <end position="237"/>
    </location>
</feature>